<dbReference type="Proteomes" id="UP000377595">
    <property type="component" value="Unassembled WGS sequence"/>
</dbReference>
<sequence>MRIYQPMLFVGLGGTGCLIGAELERRLRDELCGPDGRELLDRMPGQNFLPYQLPSCMQFVYADLNEAELLRLKTRAVPGSDHVAAGMRTRNLVPDLVPRFDTYPEVARSLRTNIQPLVTEWLPPSSGEPRVAPLVRGAGQLPTVGRAALFETLRHGVRPAMAPVANAVGSISTSGGELAQLGGRLSSSCDVFIAFSVAGGTGSGIFYDYLHLVGHALEQAGLRAQIYPLVLLPSAFDEGLGGGRRATLNAGRALLDLFRLVDDQNGHAAGTELSNVGITGDLFVRYPVEGEIRLRASTVQTAFLFGRTSGVDREDLHRSIVSLVMSLVGTDIDQGEEEGARVFDRVYQSFADDFINRGVERETIAVSGIGNRGVSTSLVASMTVPVDDLADLVASRILARAVAELAAPPPGRAETNRDAVERMFGATNLDPLRTRAPLTFTELQATDGANAIYRMLATRMRGMEDNLKALEASLRTVVPQMVQDFDPRRGVEQMLGDYDPLRLRRILNGHPSLIEEVDKLGFRGLLELRRSEPPAPAGLAVQPSLPQLRDRLLGVRKVRWGDPVVQRVIQEQDVWYHWRARAIWHSAWGDQTARWEHKLSRTSRDLSDLTDELIGHAQEDDARFARRARDLYRARVGVTYLLPPRGEDLESFYEQVRNRAINHYVGRGRLRPNASEADLLNEIIDTDGWRRVFQISTEDGPAYAKAHLRDRIKQEVKRLFRHREHGERPLLAPMADLVAQAAGKDGALVEEEDLLQFRQKLAALVPSGFSPQGTGEMKVLISYPAAARDAGVENYLRSTINLPKHGPNPEFRSLDADAIVVVQFRTSMGVTEVPELREVLNFWGQALRNEQDQDFLRWRQRLGYDFGYLMTTHEHRVRILQRFLIAMWNGQVQIEDGGPDSPERIRIVLDQGADAMSMTLALTTFAGASSWGSLVRAYEEWTLSDDESIRRDFAARLMRLLPIGLEATPIPPDPMFEHFIRVAEEQLKLLEIRMPTLSESGRRQAERLAELWGGTLRDALRLPFTGVSNPVHNNLEDLAEVVNRWL</sequence>
<comment type="caution">
    <text evidence="1">The sequence shown here is derived from an EMBL/GenBank/DDBJ whole genome shotgun (WGS) entry which is preliminary data.</text>
</comment>
<accession>A0A5M3XYT0</accession>
<dbReference type="OrthoDB" id="3644648at2"/>
<name>A0A5M3XYT0_9ACTN</name>
<protein>
    <recommendedName>
        <fullName evidence="3">Tubulin-like protein</fullName>
    </recommendedName>
</protein>
<evidence type="ECO:0008006" key="3">
    <source>
        <dbReference type="Google" id="ProtNLM"/>
    </source>
</evidence>
<dbReference type="Gene3D" id="3.40.50.1440">
    <property type="entry name" value="Tubulin/FtsZ, GTPase domain"/>
    <property type="match status" value="1"/>
</dbReference>
<proteinExistence type="predicted"/>
<organism evidence="1 2">
    <name type="scientific">Acrocarpospora pleiomorpha</name>
    <dbReference type="NCBI Taxonomy" id="90975"/>
    <lineage>
        <taxon>Bacteria</taxon>
        <taxon>Bacillati</taxon>
        <taxon>Actinomycetota</taxon>
        <taxon>Actinomycetes</taxon>
        <taxon>Streptosporangiales</taxon>
        <taxon>Streptosporangiaceae</taxon>
        <taxon>Acrocarpospora</taxon>
    </lineage>
</organism>
<dbReference type="AlphaFoldDB" id="A0A5M3XYT0"/>
<keyword evidence="2" id="KW-1185">Reference proteome</keyword>
<dbReference type="InterPro" id="IPR025904">
    <property type="entry name" value="Tubulin-like"/>
</dbReference>
<dbReference type="InterPro" id="IPR036525">
    <property type="entry name" value="Tubulin/FtsZ_GTPase_sf"/>
</dbReference>
<gene>
    <name evidence="1" type="ORF">Aple_091940</name>
</gene>
<evidence type="ECO:0000313" key="2">
    <source>
        <dbReference type="Proteomes" id="UP000377595"/>
    </source>
</evidence>
<dbReference type="EMBL" id="BLAF01000083">
    <property type="protein sequence ID" value="GES26295.1"/>
    <property type="molecule type" value="Genomic_DNA"/>
</dbReference>
<dbReference type="PROSITE" id="PS51257">
    <property type="entry name" value="PROKAR_LIPOPROTEIN"/>
    <property type="match status" value="1"/>
</dbReference>
<reference evidence="1 2" key="1">
    <citation type="submission" date="2019-10" db="EMBL/GenBank/DDBJ databases">
        <title>Whole genome shotgun sequence of Acrocarpospora pleiomorpha NBRC 16267.</title>
        <authorList>
            <person name="Ichikawa N."/>
            <person name="Kimura A."/>
            <person name="Kitahashi Y."/>
            <person name="Komaki H."/>
            <person name="Oguchi A."/>
        </authorList>
    </citation>
    <scope>NUCLEOTIDE SEQUENCE [LARGE SCALE GENOMIC DNA]</scope>
    <source>
        <strain evidence="1 2">NBRC 16267</strain>
    </source>
</reference>
<dbReference type="Pfam" id="PF13809">
    <property type="entry name" value="Tubulin_2"/>
    <property type="match status" value="1"/>
</dbReference>
<dbReference type="RefSeq" id="WP_155351030.1">
    <property type="nucleotide sequence ID" value="NZ_BAAAHM010000046.1"/>
</dbReference>
<evidence type="ECO:0000313" key="1">
    <source>
        <dbReference type="EMBL" id="GES26295.1"/>
    </source>
</evidence>